<feature type="region of interest" description="Disordered" evidence="1">
    <location>
        <begin position="380"/>
        <end position="404"/>
    </location>
</feature>
<keyword evidence="4" id="KW-1185">Reference proteome</keyword>
<feature type="transmembrane region" description="Helical" evidence="2">
    <location>
        <begin position="229"/>
        <end position="249"/>
    </location>
</feature>
<evidence type="ECO:0000256" key="1">
    <source>
        <dbReference type="SAM" id="MobiDB-lite"/>
    </source>
</evidence>
<organism evidence="3 4">
    <name type="scientific">Oikopleura dioica</name>
    <name type="common">Tunicate</name>
    <dbReference type="NCBI Taxonomy" id="34765"/>
    <lineage>
        <taxon>Eukaryota</taxon>
        <taxon>Metazoa</taxon>
        <taxon>Chordata</taxon>
        <taxon>Tunicata</taxon>
        <taxon>Appendicularia</taxon>
        <taxon>Copelata</taxon>
        <taxon>Oikopleuridae</taxon>
        <taxon>Oikopleura</taxon>
    </lineage>
</organism>
<keyword evidence="2" id="KW-0812">Transmembrane</keyword>
<feature type="transmembrane region" description="Helical" evidence="2">
    <location>
        <begin position="81"/>
        <end position="104"/>
    </location>
</feature>
<keyword evidence="2" id="KW-1133">Transmembrane helix</keyword>
<gene>
    <name evidence="3" type="ORF">OKIOD_LOCUS9437</name>
</gene>
<keyword evidence="2" id="KW-0472">Membrane</keyword>
<name>A0ABN7SQQ5_OIKDI</name>
<sequence length="404" mass="47099">MSLIKEKIDELCQNQCKVFEPPNYVQIFRVVLWVNFVITTLISTVSIINIYRSWVKVKRQNPEWPYSKNCLFNKLRCLPRWIVGIVIFFTVIPVLMADFFDIFFDTKYFNDLALSKMFDNRIHLDWKIFPVMFTFLITANVKAFALGVIAVRQVRPNVPIIRQTINPLRPNVVNARISSAQDDEGNLQDENVYEKLKYWRDILSFLLEDAAESFAQYFYVDKFVGEDSWLVTVKSVIMVVFALISFIRFLRHVIPYWKLVDTINEHLRLFFMVLIIFSILVVHAVRIFAVLTFPDDPSYIMNCLEKKVDFYDDLIQPRNETYLIQTPFTSNCLRTIDKALIVHLIISSLIAIFGLVAGYFWNFNAVFEQSHYTGRAAIFSSSPRSSDEPPKTITESLGNSSESF</sequence>
<feature type="transmembrane region" description="Helical" evidence="2">
    <location>
        <begin position="340"/>
        <end position="361"/>
    </location>
</feature>
<feature type="transmembrane region" description="Helical" evidence="2">
    <location>
        <begin position="128"/>
        <end position="151"/>
    </location>
</feature>
<evidence type="ECO:0000313" key="3">
    <source>
        <dbReference type="EMBL" id="CAG5103220.1"/>
    </source>
</evidence>
<feature type="transmembrane region" description="Helical" evidence="2">
    <location>
        <begin position="269"/>
        <end position="291"/>
    </location>
</feature>
<proteinExistence type="predicted"/>
<accession>A0ABN7SQQ5</accession>
<evidence type="ECO:0000313" key="4">
    <source>
        <dbReference type="Proteomes" id="UP001158576"/>
    </source>
</evidence>
<protein>
    <submittedName>
        <fullName evidence="3">Oidioi.mRNA.OKI2018_I69.chr1.g672.t1.cds</fullName>
    </submittedName>
</protein>
<reference evidence="3 4" key="1">
    <citation type="submission" date="2021-04" db="EMBL/GenBank/DDBJ databases">
        <authorList>
            <person name="Bliznina A."/>
        </authorList>
    </citation>
    <scope>NUCLEOTIDE SEQUENCE [LARGE SCALE GENOMIC DNA]</scope>
</reference>
<feature type="compositionally biased region" description="Polar residues" evidence="1">
    <location>
        <begin position="393"/>
        <end position="404"/>
    </location>
</feature>
<dbReference type="EMBL" id="OU015566">
    <property type="protein sequence ID" value="CAG5103220.1"/>
    <property type="molecule type" value="Genomic_DNA"/>
</dbReference>
<feature type="transmembrane region" description="Helical" evidence="2">
    <location>
        <begin position="30"/>
        <end position="51"/>
    </location>
</feature>
<evidence type="ECO:0000256" key="2">
    <source>
        <dbReference type="SAM" id="Phobius"/>
    </source>
</evidence>
<dbReference type="Proteomes" id="UP001158576">
    <property type="component" value="Chromosome 1"/>
</dbReference>